<dbReference type="PRINTS" id="PR00080">
    <property type="entry name" value="SDRFAMILY"/>
</dbReference>
<name>A0ABY2J6I8_9MICO</name>
<evidence type="ECO:0000256" key="1">
    <source>
        <dbReference type="ARBA" id="ARBA00006484"/>
    </source>
</evidence>
<dbReference type="Proteomes" id="UP000297851">
    <property type="component" value="Unassembled WGS sequence"/>
</dbReference>
<dbReference type="EMBL" id="SOGO01000035">
    <property type="protein sequence ID" value="TFD00554.1"/>
    <property type="molecule type" value="Genomic_DNA"/>
</dbReference>
<evidence type="ECO:0000256" key="2">
    <source>
        <dbReference type="ARBA" id="ARBA00023002"/>
    </source>
</evidence>
<organism evidence="5 6">
    <name type="scientific">Cryobacterium sandaracinum</name>
    <dbReference type="NCBI Taxonomy" id="1259247"/>
    <lineage>
        <taxon>Bacteria</taxon>
        <taxon>Bacillati</taxon>
        <taxon>Actinomycetota</taxon>
        <taxon>Actinomycetes</taxon>
        <taxon>Micrococcales</taxon>
        <taxon>Microbacteriaceae</taxon>
        <taxon>Cryobacterium</taxon>
    </lineage>
</organism>
<evidence type="ECO:0000313" key="5">
    <source>
        <dbReference type="EMBL" id="TFD00554.1"/>
    </source>
</evidence>
<dbReference type="PROSITE" id="PS00061">
    <property type="entry name" value="ADH_SHORT"/>
    <property type="match status" value="1"/>
</dbReference>
<gene>
    <name evidence="5" type="ORF">E3T25_12765</name>
</gene>
<dbReference type="InterPro" id="IPR020904">
    <property type="entry name" value="Sc_DH/Rdtase_CS"/>
</dbReference>
<dbReference type="SMART" id="SM00822">
    <property type="entry name" value="PKS_KR"/>
    <property type="match status" value="1"/>
</dbReference>
<feature type="domain" description="Ketoreductase" evidence="4">
    <location>
        <begin position="8"/>
        <end position="191"/>
    </location>
</feature>
<dbReference type="InterPro" id="IPR002347">
    <property type="entry name" value="SDR_fam"/>
</dbReference>
<dbReference type="PRINTS" id="PR00081">
    <property type="entry name" value="GDHRDH"/>
</dbReference>
<dbReference type="PANTHER" id="PTHR43391">
    <property type="entry name" value="RETINOL DEHYDROGENASE-RELATED"/>
    <property type="match status" value="1"/>
</dbReference>
<dbReference type="InterPro" id="IPR057326">
    <property type="entry name" value="KR_dom"/>
</dbReference>
<dbReference type="SUPFAM" id="SSF51735">
    <property type="entry name" value="NAD(P)-binding Rossmann-fold domains"/>
    <property type="match status" value="1"/>
</dbReference>
<evidence type="ECO:0000259" key="4">
    <source>
        <dbReference type="SMART" id="SM00822"/>
    </source>
</evidence>
<dbReference type="Pfam" id="PF00106">
    <property type="entry name" value="adh_short"/>
    <property type="match status" value="1"/>
</dbReference>
<sequence length="282" mass="28812">MTHAPDSSVILITGTSSGIGLHAAIAAARAGHTVVATMRNLEGARALRDAATDAEVSLDIRRLDVTEPHAATDAVAGTIDRHGRLDALINNAGSGRLGTIENSTVDDVRAVMEVNFFGVVALTRAALPLLRGSTGRLITVSSVGGAIGQPFNEAYCAAKFAVEGFMESLAPVAATAGVSVTVVEPGAVTSSFVANVGRDLNQSGLANDPYAAALEAYLARAASSFGSAQSARSAGEIVAALLDGDRPPFRVQTSEAARQFVAAKLADLDGGVVQRMTATWLA</sequence>
<keyword evidence="2" id="KW-0560">Oxidoreductase</keyword>
<proteinExistence type="inferred from homology"/>
<protein>
    <submittedName>
        <fullName evidence="5">SDR family NAD(P)-dependent oxidoreductase</fullName>
    </submittedName>
</protein>
<dbReference type="InterPro" id="IPR036291">
    <property type="entry name" value="NAD(P)-bd_dom_sf"/>
</dbReference>
<evidence type="ECO:0000256" key="3">
    <source>
        <dbReference type="RuleBase" id="RU000363"/>
    </source>
</evidence>
<dbReference type="PANTHER" id="PTHR43391:SF86">
    <property type="entry name" value="SHORT-CHAIN DEHYDROGENASE_REDUCTASE FAMILY PROTEIN"/>
    <property type="match status" value="1"/>
</dbReference>
<comment type="similarity">
    <text evidence="1 3">Belongs to the short-chain dehydrogenases/reductases (SDR) family.</text>
</comment>
<dbReference type="RefSeq" id="WP_134374648.1">
    <property type="nucleotide sequence ID" value="NZ_SOGO01000035.1"/>
</dbReference>
<keyword evidence="6" id="KW-1185">Reference proteome</keyword>
<comment type="caution">
    <text evidence="5">The sequence shown here is derived from an EMBL/GenBank/DDBJ whole genome shotgun (WGS) entry which is preliminary data.</text>
</comment>
<dbReference type="Gene3D" id="3.40.50.720">
    <property type="entry name" value="NAD(P)-binding Rossmann-like Domain"/>
    <property type="match status" value="1"/>
</dbReference>
<reference evidence="5 6" key="1">
    <citation type="submission" date="2019-03" db="EMBL/GenBank/DDBJ databases">
        <title>Genomics of glacier-inhabiting Cryobacterium strains.</title>
        <authorList>
            <person name="Liu Q."/>
            <person name="Xin Y.-H."/>
        </authorList>
    </citation>
    <scope>NUCLEOTIDE SEQUENCE [LARGE SCALE GENOMIC DNA]</scope>
    <source>
        <strain evidence="5 6">TMT2-16</strain>
    </source>
</reference>
<accession>A0ABY2J6I8</accession>
<evidence type="ECO:0000313" key="6">
    <source>
        <dbReference type="Proteomes" id="UP000297851"/>
    </source>
</evidence>